<keyword evidence="3" id="KW-1185">Reference proteome</keyword>
<gene>
    <name evidence="2" type="ORF">J2D75_08650</name>
</gene>
<dbReference type="SUPFAM" id="SSF53649">
    <property type="entry name" value="Alkaline phosphatase-like"/>
    <property type="match status" value="1"/>
</dbReference>
<dbReference type="EMBL" id="JAFVMG010000008">
    <property type="protein sequence ID" value="MBO1328545.1"/>
    <property type="molecule type" value="Genomic_DNA"/>
</dbReference>
<accession>A0ABS3LMF5</accession>
<dbReference type="InterPro" id="IPR000917">
    <property type="entry name" value="Sulfatase_N"/>
</dbReference>
<dbReference type="Pfam" id="PF00884">
    <property type="entry name" value="Sulfatase"/>
    <property type="match status" value="1"/>
</dbReference>
<evidence type="ECO:0000313" key="3">
    <source>
        <dbReference type="Proteomes" id="UP000664399"/>
    </source>
</evidence>
<proteinExistence type="predicted"/>
<organism evidence="2 3">
    <name type="scientific">Acetobacter suratthaniensis</name>
    <dbReference type="NCBI Taxonomy" id="1502841"/>
    <lineage>
        <taxon>Bacteria</taxon>
        <taxon>Pseudomonadati</taxon>
        <taxon>Pseudomonadota</taxon>
        <taxon>Alphaproteobacteria</taxon>
        <taxon>Acetobacterales</taxon>
        <taxon>Acetobacteraceae</taxon>
        <taxon>Acetobacter</taxon>
    </lineage>
</organism>
<comment type="caution">
    <text evidence="2">The sequence shown here is derived from an EMBL/GenBank/DDBJ whole genome shotgun (WGS) entry which is preliminary data.</text>
</comment>
<name>A0ABS3LMF5_9PROT</name>
<reference evidence="2 3" key="1">
    <citation type="submission" date="2021-03" db="EMBL/GenBank/DDBJ databases">
        <title>The complete genome sequence of Acetobacter suratthaniensis TBRC 1719.</title>
        <authorList>
            <person name="Charoenyingcharoen P."/>
            <person name="Yukphan P."/>
        </authorList>
    </citation>
    <scope>NUCLEOTIDE SEQUENCE [LARGE SCALE GENOMIC DNA]</scope>
    <source>
        <strain evidence="2 3">TBRC 1719</strain>
    </source>
</reference>
<feature type="domain" description="Sulfatase N-terminal" evidence="1">
    <location>
        <begin position="2"/>
        <end position="96"/>
    </location>
</feature>
<sequence>MSDKTLAGKIIFLCSETPDPLFLYAVTIENHGPWKEKGTPLTSYLDHLKKSDTMIGDIMKALAIHDRSALFVFFGDHRPSIPPRQNAAPLILQFHSQKKTQTYKRPQKARSHRLSYTNLLKEKINYIEITNIMCSFSATFIQANSSPTIHKGYPDCSKH</sequence>
<protein>
    <submittedName>
        <fullName evidence="2">Sulfatase-like hydrolase/transferase</fullName>
    </submittedName>
</protein>
<dbReference type="Gene3D" id="3.40.720.10">
    <property type="entry name" value="Alkaline Phosphatase, subunit A"/>
    <property type="match status" value="1"/>
</dbReference>
<evidence type="ECO:0000313" key="2">
    <source>
        <dbReference type="EMBL" id="MBO1328545.1"/>
    </source>
</evidence>
<dbReference type="InterPro" id="IPR017850">
    <property type="entry name" value="Alkaline_phosphatase_core_sf"/>
</dbReference>
<evidence type="ECO:0000259" key="1">
    <source>
        <dbReference type="Pfam" id="PF00884"/>
    </source>
</evidence>
<dbReference type="Proteomes" id="UP000664399">
    <property type="component" value="Unassembled WGS sequence"/>
</dbReference>